<dbReference type="InterPro" id="IPR031009">
    <property type="entry name" value="Tcm_partner"/>
</dbReference>
<evidence type="ECO:0000313" key="2">
    <source>
        <dbReference type="Proteomes" id="UP000297053"/>
    </source>
</evidence>
<dbReference type="GeneID" id="42179467"/>
<sequence>MANENPSVSQDWIKSKLQRLRDSSIDLWNVAPDVTNEFSSWSALKLILLAATVDMYTNIIPKHREHFYYIDALAGSGISAFPEDDEYFVGSPIIAATMAHDSFDRMYFIEKDGEKANALRERLNHVEDELSKDLNCDDYRILQENSNEVMGDILEEIRRESLYQGESVNTLSFIDNQGLDIHHSGLV</sequence>
<dbReference type="Proteomes" id="UP000297053">
    <property type="component" value="Chromosome"/>
</dbReference>
<dbReference type="KEGG" id="halz:E5139_10985"/>
<dbReference type="NCBIfam" id="TIGR04474">
    <property type="entry name" value="tcm_partner"/>
    <property type="match status" value="1"/>
</dbReference>
<proteinExistence type="predicted"/>
<accession>A0A4D6KDD3</accession>
<reference evidence="1 2" key="1">
    <citation type="submission" date="2019-04" db="EMBL/GenBank/DDBJ databases">
        <title>Complete genome sequence of Arthrobacter sp. ZXY-2 associated with effective atrazine degradation and salt adaptation.</title>
        <authorList>
            <person name="Zhao X."/>
        </authorList>
    </citation>
    <scope>NUCLEOTIDE SEQUENCE [LARGE SCALE GENOMIC DNA]</scope>
    <source>
        <strain evidence="2">ZP60</strain>
    </source>
</reference>
<gene>
    <name evidence="1" type="primary">tcmP</name>
    <name evidence="1" type="ORF">E5139_10985</name>
</gene>
<protein>
    <submittedName>
        <fullName evidence="1">Three-Cys-motif partner protein TcmP</fullName>
    </submittedName>
</protein>
<reference evidence="1 2" key="2">
    <citation type="submission" date="2019-04" db="EMBL/GenBank/DDBJ databases">
        <authorList>
            <person name="Yang S."/>
            <person name="Wei W."/>
        </authorList>
    </citation>
    <scope>NUCLEOTIDE SEQUENCE [LARGE SCALE GENOMIC DNA]</scope>
    <source>
        <strain evidence="2">ZP60</strain>
    </source>
</reference>
<dbReference type="AlphaFoldDB" id="A0A4D6KDD3"/>
<dbReference type="RefSeq" id="WP_015762531.1">
    <property type="nucleotide sequence ID" value="NZ_CP039375.1"/>
</dbReference>
<dbReference type="EMBL" id="CP039375">
    <property type="protein sequence ID" value="QCD66140.1"/>
    <property type="molecule type" value="Genomic_DNA"/>
</dbReference>
<evidence type="ECO:0000313" key="1">
    <source>
        <dbReference type="EMBL" id="QCD66140.1"/>
    </source>
</evidence>
<organism evidence="1 2">
    <name type="scientific">Halomicrobium mukohataei</name>
    <dbReference type="NCBI Taxonomy" id="57705"/>
    <lineage>
        <taxon>Archaea</taxon>
        <taxon>Methanobacteriati</taxon>
        <taxon>Methanobacteriota</taxon>
        <taxon>Stenosarchaea group</taxon>
        <taxon>Halobacteria</taxon>
        <taxon>Halobacteriales</taxon>
        <taxon>Haloarculaceae</taxon>
        <taxon>Halomicrobium</taxon>
    </lineage>
</organism>
<name>A0A4D6KDD3_9EURY</name>